<gene>
    <name evidence="1" type="ORF">AXK61_14385</name>
</gene>
<sequence>MTLGHIIITIAVLISGLLAWHPWQQPPKATSDPAVLGEHAEKGGKVRCYANDANMSCVFIPDVK</sequence>
<dbReference type="EMBL" id="LSRE01000003">
    <property type="protein sequence ID" value="KXP00777.1"/>
    <property type="molecule type" value="Genomic_DNA"/>
</dbReference>
<reference evidence="1 2" key="1">
    <citation type="submission" date="2016-02" db="EMBL/GenBank/DDBJ databases">
        <authorList>
            <person name="Teng J.L."/>
            <person name="Tang Y."/>
            <person name="Huang Y."/>
            <person name="Guo F."/>
            <person name="Wei W."/>
            <person name="Chen J.H."/>
            <person name="Wong S.Y."/>
            <person name="Lau S.K."/>
            <person name="Woo P.C."/>
        </authorList>
    </citation>
    <scope>NUCLEOTIDE SEQUENCE [LARGE SCALE GENOMIC DNA]</scope>
    <source>
        <strain evidence="1 2">JCM 13375</strain>
    </source>
</reference>
<organism evidence="1 2">
    <name type="scientific">Tsukamurella pseudospumae</name>
    <dbReference type="NCBI Taxonomy" id="239498"/>
    <lineage>
        <taxon>Bacteria</taxon>
        <taxon>Bacillati</taxon>
        <taxon>Actinomycetota</taxon>
        <taxon>Actinomycetes</taxon>
        <taxon>Mycobacteriales</taxon>
        <taxon>Tsukamurellaceae</taxon>
        <taxon>Tsukamurella</taxon>
    </lineage>
</organism>
<evidence type="ECO:0000313" key="1">
    <source>
        <dbReference type="EMBL" id="KXP00777.1"/>
    </source>
</evidence>
<name>A0A137ZRG1_9ACTN</name>
<keyword evidence="2" id="KW-1185">Reference proteome</keyword>
<proteinExistence type="predicted"/>
<evidence type="ECO:0000313" key="2">
    <source>
        <dbReference type="Proteomes" id="UP000070409"/>
    </source>
</evidence>
<accession>A0A137ZRG1</accession>
<comment type="caution">
    <text evidence="1">The sequence shown here is derived from an EMBL/GenBank/DDBJ whole genome shotgun (WGS) entry which is preliminary data.</text>
</comment>
<dbReference type="Proteomes" id="UP000070409">
    <property type="component" value="Unassembled WGS sequence"/>
</dbReference>
<protein>
    <submittedName>
        <fullName evidence="1">Uncharacterized protein</fullName>
    </submittedName>
</protein>